<evidence type="ECO:0000313" key="1">
    <source>
        <dbReference type="EMBL" id="VAW01877.1"/>
    </source>
</evidence>
<feature type="non-terminal residue" evidence="1">
    <location>
        <position position="63"/>
    </location>
</feature>
<reference evidence="1" key="1">
    <citation type="submission" date="2018-06" db="EMBL/GenBank/DDBJ databases">
        <authorList>
            <person name="Zhirakovskaya E."/>
        </authorList>
    </citation>
    <scope>NUCLEOTIDE SEQUENCE</scope>
</reference>
<protein>
    <recommendedName>
        <fullName evidence="2">Addiction module antidote protein</fullName>
    </recommendedName>
</protein>
<name>A0A3B0SLL2_9ZZZZ</name>
<accession>A0A3B0SLL2</accession>
<dbReference type="AlphaFoldDB" id="A0A3B0SLL2"/>
<sequence>MSKQNYDTLDQVEAKYLRDHPEEIDGYMETLFEEFAETADTGALLSSLRIVAQVKGMAKLAEQ</sequence>
<organism evidence="1">
    <name type="scientific">hydrothermal vent metagenome</name>
    <dbReference type="NCBI Taxonomy" id="652676"/>
    <lineage>
        <taxon>unclassified sequences</taxon>
        <taxon>metagenomes</taxon>
        <taxon>ecological metagenomes</taxon>
    </lineage>
</organism>
<evidence type="ECO:0008006" key="2">
    <source>
        <dbReference type="Google" id="ProtNLM"/>
    </source>
</evidence>
<proteinExistence type="predicted"/>
<dbReference type="EMBL" id="UOEE01000328">
    <property type="protein sequence ID" value="VAW01877.1"/>
    <property type="molecule type" value="Genomic_DNA"/>
</dbReference>
<gene>
    <name evidence="1" type="ORF">MNBD_ALPHA06-1226</name>
</gene>